<evidence type="ECO:0000313" key="2">
    <source>
        <dbReference type="EMBL" id="QNB46272.1"/>
    </source>
</evidence>
<organism evidence="2 3">
    <name type="scientific">Thermanaerosceptrum fracticalcis</name>
    <dbReference type="NCBI Taxonomy" id="1712410"/>
    <lineage>
        <taxon>Bacteria</taxon>
        <taxon>Bacillati</taxon>
        <taxon>Bacillota</taxon>
        <taxon>Clostridia</taxon>
        <taxon>Eubacteriales</taxon>
        <taxon>Peptococcaceae</taxon>
        <taxon>Thermanaerosceptrum</taxon>
    </lineage>
</organism>
<dbReference type="Pfam" id="PF02667">
    <property type="entry name" value="SCFA_trans"/>
    <property type="match status" value="1"/>
</dbReference>
<protein>
    <submittedName>
        <fullName evidence="2">Short-chain fatty acid transporter</fullName>
    </submittedName>
</protein>
<dbReference type="InterPro" id="IPR006160">
    <property type="entry name" value="SCFA_transpt_AtoE"/>
</dbReference>
<proteinExistence type="predicted"/>
<sequence>MKNLTKFFVNIAQKYLPDAYLFAVLLTFIAYVLALGLTGKGPMEILKAWGDGLWGILAFAMQMTLILVTGHAMAASPAVHSILKSLAGTAKTPVQGVMLAAFVTGLASFLNWGFGLVVGALLAREIAKNVRGIDYGMLVASAYSGFVIWHGGISGSIPLALATKGHLVEKQIGIVPVSQTIFAPYNLIITFAIIFTVPILFKFIAQSKDDVIEINPALLAEEPAPTVEANPTPATKLENSKIVTWILCLMGFIYLFNHFATKGFDLNLNIVIMIFLFVGLLLHGTPISYVRAVNQAIKGAGGIALQFPLYGGIQGIMVGTGLAGIIAKWFISISTVKTFPLLTFLAGGVINFFVPSGGGQWVVQGPINIPAALEIGVDPTVVAMSIAYGDQWTNMIQPFWALPLLGIAGLGIRDIMGYCVMTLLWSGLVIALGLLLLV</sequence>
<evidence type="ECO:0000313" key="3">
    <source>
        <dbReference type="Proteomes" id="UP000515847"/>
    </source>
</evidence>
<dbReference type="EMBL" id="CP045798">
    <property type="protein sequence ID" value="QNB46272.1"/>
    <property type="molecule type" value="Genomic_DNA"/>
</dbReference>
<reference evidence="2 3" key="1">
    <citation type="journal article" date="2019" name="Front. Microbiol.">
        <title>Thermoanaerosceptrum fracticalcis gen. nov. sp. nov., a Novel Fumarate-Fermenting Microorganism From a Deep Fractured Carbonate Aquifer of the US Great Basin.</title>
        <authorList>
            <person name="Hamilton-Brehm S.D."/>
            <person name="Stewart L.E."/>
            <person name="Zavarin M."/>
            <person name="Caldwell M."/>
            <person name="Lawson P.A."/>
            <person name="Onstott T.C."/>
            <person name="Grzymski J."/>
            <person name="Neveux I."/>
            <person name="Lollar B.S."/>
            <person name="Russell C.E."/>
            <person name="Moser D.P."/>
        </authorList>
    </citation>
    <scope>NUCLEOTIDE SEQUENCE [LARGE SCALE GENOMIC DNA]</scope>
    <source>
        <strain evidence="2 3">DRI-13</strain>
    </source>
</reference>
<feature type="transmembrane region" description="Helical" evidence="1">
    <location>
        <begin position="135"/>
        <end position="161"/>
    </location>
</feature>
<feature type="transmembrane region" description="Helical" evidence="1">
    <location>
        <begin position="94"/>
        <end position="123"/>
    </location>
</feature>
<keyword evidence="1" id="KW-0812">Transmembrane</keyword>
<dbReference type="PANTHER" id="PTHR41983">
    <property type="entry name" value="SHORT-CHAIN FATTY ACID TRANSPORTER-RELATED"/>
    <property type="match status" value="1"/>
</dbReference>
<dbReference type="OrthoDB" id="255482at2"/>
<feature type="transmembrane region" description="Helical" evidence="1">
    <location>
        <begin position="242"/>
        <end position="260"/>
    </location>
</feature>
<keyword evidence="3" id="KW-1185">Reference proteome</keyword>
<name>A0A7G6E2G8_THEFR</name>
<feature type="transmembrane region" description="Helical" evidence="1">
    <location>
        <begin position="181"/>
        <end position="201"/>
    </location>
</feature>
<dbReference type="PANTHER" id="PTHR41983:SF2">
    <property type="entry name" value="SHORT-CHAIN FATTY ACID TRANSPORTER-RELATED"/>
    <property type="match status" value="1"/>
</dbReference>
<accession>A0A7G6E2G8</accession>
<feature type="transmembrane region" description="Helical" evidence="1">
    <location>
        <begin position="266"/>
        <end position="289"/>
    </location>
</feature>
<dbReference type="AlphaFoldDB" id="A0A7G6E2G8"/>
<dbReference type="RefSeq" id="WP_034421940.1">
    <property type="nucleotide sequence ID" value="NZ_CP045798.1"/>
</dbReference>
<keyword evidence="1" id="KW-1133">Transmembrane helix</keyword>
<evidence type="ECO:0000256" key="1">
    <source>
        <dbReference type="SAM" id="Phobius"/>
    </source>
</evidence>
<dbReference type="Proteomes" id="UP000515847">
    <property type="component" value="Chromosome"/>
</dbReference>
<dbReference type="KEGG" id="tfr:BR63_08060"/>
<feature type="transmembrane region" description="Helical" evidence="1">
    <location>
        <begin position="415"/>
        <end position="437"/>
    </location>
</feature>
<dbReference type="GO" id="GO:0005886">
    <property type="term" value="C:plasma membrane"/>
    <property type="evidence" value="ECO:0007669"/>
    <property type="project" value="TreeGrafter"/>
</dbReference>
<feature type="transmembrane region" description="Helical" evidence="1">
    <location>
        <begin position="20"/>
        <end position="39"/>
    </location>
</feature>
<feature type="transmembrane region" description="Helical" evidence="1">
    <location>
        <begin position="309"/>
        <end position="331"/>
    </location>
</feature>
<keyword evidence="1" id="KW-0472">Membrane</keyword>
<feature type="transmembrane region" description="Helical" evidence="1">
    <location>
        <begin position="51"/>
        <end position="74"/>
    </location>
</feature>
<gene>
    <name evidence="2" type="ORF">BR63_08060</name>
</gene>